<evidence type="ECO:0000313" key="1">
    <source>
        <dbReference type="EMBL" id="GFD54236.1"/>
    </source>
</evidence>
<protein>
    <submittedName>
        <fullName evidence="1">Uncharacterized protein</fullName>
    </submittedName>
</protein>
<name>A0A699X8S4_TANCI</name>
<proteinExistence type="predicted"/>
<reference evidence="1" key="1">
    <citation type="journal article" date="2019" name="Sci. Rep.">
        <title>Draft genome of Tanacetum cinerariifolium, the natural source of mosquito coil.</title>
        <authorList>
            <person name="Yamashiro T."/>
            <person name="Shiraishi A."/>
            <person name="Satake H."/>
            <person name="Nakayama K."/>
        </authorList>
    </citation>
    <scope>NUCLEOTIDE SEQUENCE</scope>
</reference>
<comment type="caution">
    <text evidence="1">The sequence shown here is derived from an EMBL/GenBank/DDBJ whole genome shotgun (WGS) entry which is preliminary data.</text>
</comment>
<organism evidence="1">
    <name type="scientific">Tanacetum cinerariifolium</name>
    <name type="common">Dalmatian daisy</name>
    <name type="synonym">Chrysanthemum cinerariifolium</name>
    <dbReference type="NCBI Taxonomy" id="118510"/>
    <lineage>
        <taxon>Eukaryota</taxon>
        <taxon>Viridiplantae</taxon>
        <taxon>Streptophyta</taxon>
        <taxon>Embryophyta</taxon>
        <taxon>Tracheophyta</taxon>
        <taxon>Spermatophyta</taxon>
        <taxon>Magnoliopsida</taxon>
        <taxon>eudicotyledons</taxon>
        <taxon>Gunneridae</taxon>
        <taxon>Pentapetalae</taxon>
        <taxon>asterids</taxon>
        <taxon>campanulids</taxon>
        <taxon>Asterales</taxon>
        <taxon>Asteraceae</taxon>
        <taxon>Asteroideae</taxon>
        <taxon>Anthemideae</taxon>
        <taxon>Anthemidinae</taxon>
        <taxon>Tanacetum</taxon>
    </lineage>
</organism>
<sequence length="80" mass="8731">SISSKRWTSTAGLCVSPRKADPSMVPEHMPRTWPFQGVGLYPEKDLIRASLPKSPATCLGDMCVPGSLELWHSCDCWGLG</sequence>
<feature type="non-terminal residue" evidence="1">
    <location>
        <position position="1"/>
    </location>
</feature>
<accession>A0A699X8S4</accession>
<dbReference type="EMBL" id="BKCJ011803642">
    <property type="protein sequence ID" value="GFD54236.1"/>
    <property type="molecule type" value="Genomic_DNA"/>
</dbReference>
<gene>
    <name evidence="1" type="ORF">Tci_926205</name>
</gene>
<dbReference type="AlphaFoldDB" id="A0A699X8S4"/>